<evidence type="ECO:0000259" key="3">
    <source>
        <dbReference type="Pfam" id="PF00497"/>
    </source>
</evidence>
<evidence type="ECO:0000256" key="1">
    <source>
        <dbReference type="ARBA" id="ARBA00022729"/>
    </source>
</evidence>
<proteinExistence type="predicted"/>
<dbReference type="Pfam" id="PF00497">
    <property type="entry name" value="SBP_bac_3"/>
    <property type="match status" value="1"/>
</dbReference>
<evidence type="ECO:0000313" key="4">
    <source>
        <dbReference type="EMBL" id="KAB1442943.1"/>
    </source>
</evidence>
<dbReference type="PANTHER" id="PTHR35936:SF25">
    <property type="entry name" value="ABC TRANSPORTER SUBSTRATE-BINDING PROTEIN"/>
    <property type="match status" value="1"/>
</dbReference>
<evidence type="ECO:0000256" key="2">
    <source>
        <dbReference type="SAM" id="SignalP"/>
    </source>
</evidence>
<protein>
    <submittedName>
        <fullName evidence="4">ABC transporter substrate-binding protein</fullName>
    </submittedName>
</protein>
<comment type="caution">
    <text evidence="4">The sequence shown here is derived from an EMBL/GenBank/DDBJ whole genome shotgun (WGS) entry which is preliminary data.</text>
</comment>
<dbReference type="EMBL" id="WAIE01000001">
    <property type="protein sequence ID" value="KAB1442943.1"/>
    <property type="molecule type" value="Genomic_DNA"/>
</dbReference>
<dbReference type="Proteomes" id="UP000438699">
    <property type="component" value="Unassembled WGS sequence"/>
</dbReference>
<feature type="domain" description="Solute-binding protein family 3/N-terminal" evidence="3">
    <location>
        <begin position="35"/>
        <end position="256"/>
    </location>
</feature>
<sequence>MKRGFFVLFALIGCMLLAPGRPCPAAGVGRVRLTSGEWPPYLSENMAHFGLVSLLVSSAFAEEGVVVEYGFFPWLRSLELARSGEWDGSVIWLRNSEREHDFLFSDPVYFSCQAFFHRRDRPFDWNCYEDLRGVKIGVSLGYSYGNKFDRMLENGELDVDVAQTDRMNMNKLLSGRIDIFPINVEIGYYLLRADFPPGLANLVTHHPRLLINNRALHLIVPRGLPRSRTILQVFNRGLKKLHDSGAFDRLVQEWHQMESLSQQPCN</sequence>
<dbReference type="AlphaFoldDB" id="A0A6N6N4Q9"/>
<organism evidence="4 5">
    <name type="scientific">Pseudodesulfovibrio senegalensis</name>
    <dbReference type="NCBI Taxonomy" id="1721087"/>
    <lineage>
        <taxon>Bacteria</taxon>
        <taxon>Pseudomonadati</taxon>
        <taxon>Thermodesulfobacteriota</taxon>
        <taxon>Desulfovibrionia</taxon>
        <taxon>Desulfovibrionales</taxon>
        <taxon>Desulfovibrionaceae</taxon>
    </lineage>
</organism>
<evidence type="ECO:0000313" key="5">
    <source>
        <dbReference type="Proteomes" id="UP000438699"/>
    </source>
</evidence>
<dbReference type="Gene3D" id="3.40.190.10">
    <property type="entry name" value="Periplasmic binding protein-like II"/>
    <property type="match status" value="2"/>
</dbReference>
<feature type="signal peptide" evidence="2">
    <location>
        <begin position="1"/>
        <end position="25"/>
    </location>
</feature>
<dbReference type="InterPro" id="IPR001638">
    <property type="entry name" value="Solute-binding_3/MltF_N"/>
</dbReference>
<feature type="chain" id="PRO_5027074491" evidence="2">
    <location>
        <begin position="26"/>
        <end position="266"/>
    </location>
</feature>
<gene>
    <name evidence="4" type="ORF">F8A88_01335</name>
</gene>
<reference evidence="4 5" key="1">
    <citation type="journal article" date="2017" name="Int. J. Syst. Evol. Microbiol.">
        <title>Desulfovibrio senegalensis sp. nov., a mesophilic sulfate reducer isolated from marine sediment.</title>
        <authorList>
            <person name="Thioye A."/>
            <person name="Gam Z.B.A."/>
            <person name="Mbengue M."/>
            <person name="Cayol J.L."/>
            <person name="Joseph-Bartoli M."/>
            <person name="Toure-Kane C."/>
            <person name="Labat M."/>
        </authorList>
    </citation>
    <scope>NUCLEOTIDE SEQUENCE [LARGE SCALE GENOMIC DNA]</scope>
    <source>
        <strain evidence="4 5">DSM 101509</strain>
    </source>
</reference>
<name>A0A6N6N4Q9_9BACT</name>
<keyword evidence="1 2" id="KW-0732">Signal</keyword>
<accession>A0A6N6N4Q9</accession>
<dbReference type="PANTHER" id="PTHR35936">
    <property type="entry name" value="MEMBRANE-BOUND LYTIC MUREIN TRANSGLYCOSYLASE F"/>
    <property type="match status" value="1"/>
</dbReference>
<keyword evidence="5" id="KW-1185">Reference proteome</keyword>
<dbReference type="SUPFAM" id="SSF53850">
    <property type="entry name" value="Periplasmic binding protein-like II"/>
    <property type="match status" value="1"/>
</dbReference>